<dbReference type="OrthoDB" id="1452819at2"/>
<dbReference type="RefSeq" id="WP_103922264.1">
    <property type="nucleotide sequence ID" value="NZ_FMSV02000556.1"/>
</dbReference>
<protein>
    <submittedName>
        <fullName evidence="1">Uncharacterized protein</fullName>
    </submittedName>
</protein>
<reference evidence="1 2" key="1">
    <citation type="submission" date="2016-10" db="EMBL/GenBank/DDBJ databases">
        <authorList>
            <person name="de Groot N.N."/>
        </authorList>
    </citation>
    <scope>NUCLEOTIDE SEQUENCE [LARGE SCALE GENOMIC DNA]</scope>
    <source>
        <strain evidence="1">MBHS1</strain>
    </source>
</reference>
<evidence type="ECO:0000313" key="1">
    <source>
        <dbReference type="EMBL" id="SEH08748.1"/>
    </source>
</evidence>
<gene>
    <name evidence="1" type="ORF">MBHS_04641</name>
</gene>
<organism evidence="1 2">
    <name type="scientific">Candidatus Venteria ishoeyi</name>
    <dbReference type="NCBI Taxonomy" id="1899563"/>
    <lineage>
        <taxon>Bacteria</taxon>
        <taxon>Pseudomonadati</taxon>
        <taxon>Pseudomonadota</taxon>
        <taxon>Gammaproteobacteria</taxon>
        <taxon>Thiotrichales</taxon>
        <taxon>Thiotrichaceae</taxon>
        <taxon>Venteria</taxon>
    </lineage>
</organism>
<dbReference type="PANTHER" id="PTHR35609:SF1">
    <property type="entry name" value="MACRO DOMAIN-CONTAINING PROTEIN"/>
    <property type="match status" value="1"/>
</dbReference>
<evidence type="ECO:0000313" key="2">
    <source>
        <dbReference type="Proteomes" id="UP000236724"/>
    </source>
</evidence>
<dbReference type="AlphaFoldDB" id="A0A1H6FF88"/>
<dbReference type="EMBL" id="FMSV02000556">
    <property type="protein sequence ID" value="SEH08748.1"/>
    <property type="molecule type" value="Genomic_DNA"/>
</dbReference>
<name>A0A1H6FF88_9GAMM</name>
<dbReference type="PANTHER" id="PTHR35609">
    <property type="entry name" value="MACRO DOMAIN-CONTAINING PROTEIN"/>
    <property type="match status" value="1"/>
</dbReference>
<proteinExistence type="predicted"/>
<accession>A0A1H6FF88</accession>
<dbReference type="Proteomes" id="UP000236724">
    <property type="component" value="Unassembled WGS sequence"/>
</dbReference>
<keyword evidence="2" id="KW-1185">Reference proteome</keyword>
<sequence length="332" mass="36726">MWFKVLTGFQEESPTQVRKNLSVTGEILKSHINDKEYSCGLLETPSLAELRERVAHNEDQTKKISVREVVADVQQLHIESANAGSLFQVASQFNLLEMVSPNVTPEQGVSDYEYDRTQGPACAIAAGAGTIYRNYFAKVHGEIGQTTDNQIDCLANMGEALGNSDNRLWQMRNGYALASEAGLIKINHKIKSASEAEIDELRKLLRIGIQWNTEVTLHDAKHSVTQTYCSALPVAYSQQSPMLWAEFARIVLEASYEATICAGILNSQKTGNNKVYLTLLGGGAFGNESTWIVNAIERSLKLYRNAGLDVVIVSYGYSNPHIQALIHQVNNF</sequence>